<keyword evidence="1" id="KW-0812">Transmembrane</keyword>
<name>A0A561V2P8_9ACTN</name>
<keyword evidence="1" id="KW-1133">Transmembrane helix</keyword>
<reference evidence="2 3" key="1">
    <citation type="submission" date="2019-06" db="EMBL/GenBank/DDBJ databases">
        <title>Sequencing the genomes of 1000 actinobacteria strains.</title>
        <authorList>
            <person name="Klenk H.-P."/>
        </authorList>
    </citation>
    <scope>NUCLEOTIDE SEQUENCE [LARGE SCALE GENOMIC DNA]</scope>
    <source>
        <strain evidence="2 3">DSM 42059</strain>
    </source>
</reference>
<evidence type="ECO:0000256" key="1">
    <source>
        <dbReference type="SAM" id="Phobius"/>
    </source>
</evidence>
<proteinExistence type="predicted"/>
<dbReference type="Proteomes" id="UP000318186">
    <property type="component" value="Unassembled WGS sequence"/>
</dbReference>
<evidence type="ECO:0000313" key="2">
    <source>
        <dbReference type="EMBL" id="TWG05880.1"/>
    </source>
</evidence>
<protein>
    <submittedName>
        <fullName evidence="2">Uncharacterized protein</fullName>
    </submittedName>
</protein>
<sequence>MPRAGDLLEGRRYILGHRTPRPLLVNAVVVNGLIMASGPLLAVLLLATVTSPRTAIAAAGVLLPATPLLLPRRAKVPGKKLTGVEEAA</sequence>
<accession>A0A561V2P8</accession>
<feature type="transmembrane region" description="Helical" evidence="1">
    <location>
        <begin position="23"/>
        <end position="47"/>
    </location>
</feature>
<keyword evidence="1" id="KW-0472">Membrane</keyword>
<dbReference type="RefSeq" id="WP_375889475.1">
    <property type="nucleotide sequence ID" value="NZ_CP109114.1"/>
</dbReference>
<evidence type="ECO:0000313" key="3">
    <source>
        <dbReference type="Proteomes" id="UP000318186"/>
    </source>
</evidence>
<gene>
    <name evidence="2" type="ORF">FHX80_114362</name>
</gene>
<dbReference type="AlphaFoldDB" id="A0A561V2P8"/>
<dbReference type="EMBL" id="VIWW01000001">
    <property type="protein sequence ID" value="TWG05880.1"/>
    <property type="molecule type" value="Genomic_DNA"/>
</dbReference>
<organism evidence="2 3">
    <name type="scientific">Streptomyces brevispora</name>
    <dbReference type="NCBI Taxonomy" id="887462"/>
    <lineage>
        <taxon>Bacteria</taxon>
        <taxon>Bacillati</taxon>
        <taxon>Actinomycetota</taxon>
        <taxon>Actinomycetes</taxon>
        <taxon>Kitasatosporales</taxon>
        <taxon>Streptomycetaceae</taxon>
        <taxon>Streptomyces</taxon>
    </lineage>
</organism>
<comment type="caution">
    <text evidence="2">The sequence shown here is derived from an EMBL/GenBank/DDBJ whole genome shotgun (WGS) entry which is preliminary data.</text>
</comment>